<dbReference type="STRING" id="1137138.A0A067P9D8"/>
<feature type="region of interest" description="Disordered" evidence="1">
    <location>
        <begin position="362"/>
        <end position="391"/>
    </location>
</feature>
<dbReference type="OrthoDB" id="10261753at2759"/>
<dbReference type="Proteomes" id="UP000027073">
    <property type="component" value="Unassembled WGS sequence"/>
</dbReference>
<protein>
    <recommendedName>
        <fullName evidence="4">TAP42-like protein</fullName>
    </recommendedName>
</protein>
<sequence>SMSVPLRSLFHKVLHSASKAHDLPTGDDATQDIVQSCLSDLKLLQSRITGLGLFSPNETIEDISTRDLVYLLVPYIYAQVIERIRTTEREDRLASLAQAQRLLRSFLESLDDYHIISEEDRELYKQKASTIRDPATRRELKIKQYKNEKQLKQRIEAIAIRRNQAAPLKSSPSEFDLIMALLPPEVENDDEQDDEDEATSDAARDAILLLLRLAYTHANSQLESMDQESDLLRSAPPEPPTQTSDDPRRDKRKELDDMWRLDAPRVSGGPDGKGHLLDPNGKPLRPFTILPAGTSARARLQAQVFGPDHRLPSMSIDEYLQIEQERGNIITGGGPASEIEPTSSEQLALDAEEDGTLLGEANAEKKRQKDENWAAFTDENPRGAGNTMNRG</sequence>
<dbReference type="InParanoid" id="A0A067P9D8"/>
<dbReference type="Pfam" id="PF04177">
    <property type="entry name" value="TAP42"/>
    <property type="match status" value="1"/>
</dbReference>
<evidence type="ECO:0000313" key="3">
    <source>
        <dbReference type="Proteomes" id="UP000027073"/>
    </source>
</evidence>
<dbReference type="HOGENOM" id="CLU_041824_2_0_1"/>
<evidence type="ECO:0008006" key="4">
    <source>
        <dbReference type="Google" id="ProtNLM"/>
    </source>
</evidence>
<feature type="compositionally biased region" description="Basic and acidic residues" evidence="1">
    <location>
        <begin position="245"/>
        <end position="263"/>
    </location>
</feature>
<dbReference type="InterPro" id="IPR007304">
    <property type="entry name" value="TAP46-like"/>
</dbReference>
<reference evidence="3" key="1">
    <citation type="journal article" date="2014" name="Proc. Natl. Acad. Sci. U.S.A.">
        <title>Extensive sampling of basidiomycete genomes demonstrates inadequacy of the white-rot/brown-rot paradigm for wood decay fungi.</title>
        <authorList>
            <person name="Riley R."/>
            <person name="Salamov A.A."/>
            <person name="Brown D.W."/>
            <person name="Nagy L.G."/>
            <person name="Floudas D."/>
            <person name="Held B.W."/>
            <person name="Levasseur A."/>
            <person name="Lombard V."/>
            <person name="Morin E."/>
            <person name="Otillar R."/>
            <person name="Lindquist E.A."/>
            <person name="Sun H."/>
            <person name="LaButti K.M."/>
            <person name="Schmutz J."/>
            <person name="Jabbour D."/>
            <person name="Luo H."/>
            <person name="Baker S.E."/>
            <person name="Pisabarro A.G."/>
            <person name="Walton J.D."/>
            <person name="Blanchette R.A."/>
            <person name="Henrissat B."/>
            <person name="Martin F."/>
            <person name="Cullen D."/>
            <person name="Hibbett D.S."/>
            <person name="Grigoriev I.V."/>
        </authorList>
    </citation>
    <scope>NUCLEOTIDE SEQUENCE [LARGE SCALE GENOMIC DNA]</scope>
    <source>
        <strain evidence="3">PC15</strain>
    </source>
</reference>
<dbReference type="GO" id="GO:0005829">
    <property type="term" value="C:cytosol"/>
    <property type="evidence" value="ECO:0007669"/>
    <property type="project" value="TreeGrafter"/>
</dbReference>
<dbReference type="AlphaFoldDB" id="A0A067P9D8"/>
<organism evidence="2 3">
    <name type="scientific">Pleurotus ostreatus (strain PC15)</name>
    <name type="common">Oyster mushroom</name>
    <dbReference type="NCBI Taxonomy" id="1137138"/>
    <lineage>
        <taxon>Eukaryota</taxon>
        <taxon>Fungi</taxon>
        <taxon>Dikarya</taxon>
        <taxon>Basidiomycota</taxon>
        <taxon>Agaricomycotina</taxon>
        <taxon>Agaricomycetes</taxon>
        <taxon>Agaricomycetidae</taxon>
        <taxon>Agaricales</taxon>
        <taxon>Pleurotineae</taxon>
        <taxon>Pleurotaceae</taxon>
        <taxon>Pleurotus</taxon>
    </lineage>
</organism>
<name>A0A067P9D8_PLEO1</name>
<feature type="compositionally biased region" description="Basic and acidic residues" evidence="1">
    <location>
        <begin position="362"/>
        <end position="372"/>
    </location>
</feature>
<dbReference type="VEuPathDB" id="FungiDB:PLEOSDRAFT_1032640"/>
<accession>A0A067P9D8</accession>
<dbReference type="FunCoup" id="A0A067P9D8">
    <property type="interactions" value="405"/>
</dbReference>
<dbReference type="EMBL" id="KL198004">
    <property type="protein sequence ID" value="KDQ33037.1"/>
    <property type="molecule type" value="Genomic_DNA"/>
</dbReference>
<gene>
    <name evidence="2" type="ORF">PLEOSDRAFT_1032640</name>
</gene>
<dbReference type="InterPro" id="IPR038511">
    <property type="entry name" value="TAP42/TAP46-like_sf"/>
</dbReference>
<feature type="region of interest" description="Disordered" evidence="1">
    <location>
        <begin position="224"/>
        <end position="284"/>
    </location>
</feature>
<dbReference type="GO" id="GO:0009966">
    <property type="term" value="P:regulation of signal transduction"/>
    <property type="evidence" value="ECO:0007669"/>
    <property type="project" value="InterPro"/>
</dbReference>
<dbReference type="Gene3D" id="1.25.40.540">
    <property type="entry name" value="TAP42-like family"/>
    <property type="match status" value="1"/>
</dbReference>
<dbReference type="GO" id="GO:0035303">
    <property type="term" value="P:regulation of dephosphorylation"/>
    <property type="evidence" value="ECO:0007669"/>
    <property type="project" value="TreeGrafter"/>
</dbReference>
<evidence type="ECO:0000313" key="2">
    <source>
        <dbReference type="EMBL" id="KDQ33037.1"/>
    </source>
</evidence>
<feature type="non-terminal residue" evidence="2">
    <location>
        <position position="1"/>
    </location>
</feature>
<proteinExistence type="predicted"/>
<evidence type="ECO:0000256" key="1">
    <source>
        <dbReference type="SAM" id="MobiDB-lite"/>
    </source>
</evidence>
<dbReference type="PANTHER" id="PTHR10933:SF9">
    <property type="entry name" value="IMMUNOGLOBULIN-BINDING PROTEIN 1"/>
    <property type="match status" value="1"/>
</dbReference>
<dbReference type="GO" id="GO:0051721">
    <property type="term" value="F:protein phosphatase 2A binding"/>
    <property type="evidence" value="ECO:0007669"/>
    <property type="project" value="TreeGrafter"/>
</dbReference>
<dbReference type="PANTHER" id="PTHR10933">
    <property type="entry name" value="IMMUNOGLOBULIN-BINDING PROTEIN 1"/>
    <property type="match status" value="1"/>
</dbReference>